<reference evidence="1 2" key="1">
    <citation type="submission" date="2016-06" db="EMBL/GenBank/DDBJ databases">
        <authorList>
            <person name="Olsen C.W."/>
            <person name="Carey S."/>
            <person name="Hinshaw L."/>
            <person name="Karasin A.I."/>
        </authorList>
    </citation>
    <scope>NUCLEOTIDE SEQUENCE [LARGE SCALE GENOMIC DNA]</scope>
    <source>
        <strain evidence="1 2">LZ-22</strain>
    </source>
</reference>
<dbReference type="PANTHER" id="PTHR30595:SF6">
    <property type="entry name" value="SCHLAFEN ALBA-2 DOMAIN-CONTAINING PROTEIN"/>
    <property type="match status" value="1"/>
</dbReference>
<dbReference type="Proteomes" id="UP000199086">
    <property type="component" value="Unassembled WGS sequence"/>
</dbReference>
<protein>
    <submittedName>
        <fullName evidence="1">ATP-dependent DNA helicase RecG</fullName>
    </submittedName>
</protein>
<dbReference type="SUPFAM" id="SSF46785">
    <property type="entry name" value="Winged helix' DNA-binding domain"/>
    <property type="match status" value="1"/>
</dbReference>
<organism evidence="1 2">
    <name type="scientific">Raineyella antarctica</name>
    <dbReference type="NCBI Taxonomy" id="1577474"/>
    <lineage>
        <taxon>Bacteria</taxon>
        <taxon>Bacillati</taxon>
        <taxon>Actinomycetota</taxon>
        <taxon>Actinomycetes</taxon>
        <taxon>Propionibacteriales</taxon>
        <taxon>Propionibacteriaceae</taxon>
        <taxon>Raineyella</taxon>
    </lineage>
</organism>
<keyword evidence="2" id="KW-1185">Reference proteome</keyword>
<keyword evidence="1" id="KW-0347">Helicase</keyword>
<keyword evidence="1" id="KW-0378">Hydrolase</keyword>
<sequence length="550" mass="59169">MPNGGTIIVGLDERAGFATVGVSEPAALEASIASQARNGISPPLQVAFEEAEVDGAVLVVATVNGLPSDQRPCRYGGKAYLRQADGDYVMSEQEVQQILALRQRPRHEAVAIDGTTLADLDDELLHNFLTTARSTSRRLSTQADEDVLRRKAVLAPDGKKLTLAGLYALGSYPQQFLPSLSITAAVQLDPRSGQRTRDLVHLDGPVPALLEGAMEWVQRNTRTAIRFGPDGHGHDEAEIPLVAVRELVANALVHRDLGVHTRSKRVELRLRDDQLIIGNPGGLYGVSREQLGTEGGKSAVNEFLYDICKLTRTSSGTRVIEGEGGGIREVQRALRSASMRPPTFIDKGVSFTVLVPRHALLATDDITWLGETKAAAPLSDVQRQIVTSMRHGQTWTNSLVRKEFAPIDSIQARSELRGLVTAGLAQTSGQRAQTTYSIRPEFLAAPPGSPVPHVIVRPPHIADEPDQDTLPIPELSGGPGSHVSRNAPVVWEALGHGPATLDQIMQRAGLSESQTRYALRTMMDAGFVSVRGGQGVKGTLYTRGQAITGT</sequence>
<dbReference type="STRING" id="1577474.GA0111570_11192"/>
<evidence type="ECO:0000313" key="2">
    <source>
        <dbReference type="Proteomes" id="UP000199086"/>
    </source>
</evidence>
<dbReference type="Pfam" id="PF13749">
    <property type="entry name" value="HATPase_c_4"/>
    <property type="match status" value="1"/>
</dbReference>
<dbReference type="InterPro" id="IPR038461">
    <property type="entry name" value="Schlafen_AlbA_2_dom_sf"/>
</dbReference>
<accession>A0A1G6HMR9</accession>
<dbReference type="EMBL" id="FMYF01000011">
    <property type="protein sequence ID" value="SDB95443.1"/>
    <property type="molecule type" value="Genomic_DNA"/>
</dbReference>
<name>A0A1G6HMR9_9ACTN</name>
<dbReference type="InterPro" id="IPR036390">
    <property type="entry name" value="WH_DNA-bd_sf"/>
</dbReference>
<dbReference type="Gene3D" id="3.30.565.60">
    <property type="match status" value="1"/>
</dbReference>
<dbReference type="AlphaFoldDB" id="A0A1G6HMR9"/>
<gene>
    <name evidence="1" type="ORF">GA0111570_11192</name>
</gene>
<keyword evidence="1" id="KW-0067">ATP-binding</keyword>
<evidence type="ECO:0000313" key="1">
    <source>
        <dbReference type="EMBL" id="SDB95443.1"/>
    </source>
</evidence>
<dbReference type="PANTHER" id="PTHR30595">
    <property type="entry name" value="GLPR-RELATED TRANSCRIPTIONAL REPRESSOR"/>
    <property type="match status" value="1"/>
</dbReference>
<proteinExistence type="predicted"/>
<dbReference type="InterPro" id="IPR038475">
    <property type="entry name" value="RecG_C_sf"/>
</dbReference>
<dbReference type="GO" id="GO:0004386">
    <property type="term" value="F:helicase activity"/>
    <property type="evidence" value="ECO:0007669"/>
    <property type="project" value="UniProtKB-KW"/>
</dbReference>
<keyword evidence="1" id="KW-0547">Nucleotide-binding</keyword>
<dbReference type="Gene3D" id="3.30.950.30">
    <property type="entry name" value="Schlafen, AAA domain"/>
    <property type="match status" value="1"/>
</dbReference>